<feature type="compositionally biased region" description="Acidic residues" evidence="1">
    <location>
        <begin position="149"/>
        <end position="158"/>
    </location>
</feature>
<evidence type="ECO:0000313" key="3">
    <source>
        <dbReference type="EMBL" id="KAJ7947007.1"/>
    </source>
</evidence>
<sequence length="470" mass="51610">MGKEDMSDSPHDADEDHKDMRLGMGPNSVLGGVLISGSVGHKSGFIIAGKAVPAFRNEGSELEKSQEFTVDKENARSTLDSNIGKEVAVNSMERAGSFEDTNGGDNSSNRIVQMVLQKGGDIKCKASRSADTGFAEKDLAAAEGKGESQLDEGLEDNSEGPRMPDHAGPVTSLFGRTSAYFCKFSKERTIPWEQGEGRAYPFHFKQKFSLLEKEHLSFGNHAPAISRGSSSSKDNLFPEYCMSNGSNNHYSTNLPSHSTCLGGLTNAGSQRMSDIGMFPSHRILAQARSSMCFSSSLNSSLLLSAQKLFDGDKECRVSRSSSLLQSFSRSGYGPENLPLFSPSEVPLHPAKHRSRISNDWEPFVPVRPDFFITPTSILSPCTYYKPLRDSIEIPNIGDGSLKDSFYSQGSPVQTSLHMWIYGESAVTGNQAADMMIRALYFIIIDFMRICLIMLAFLVRNIFLQLKLRQQ</sequence>
<dbReference type="Proteomes" id="UP001163823">
    <property type="component" value="Chromosome 13"/>
</dbReference>
<proteinExistence type="predicted"/>
<evidence type="ECO:0000313" key="4">
    <source>
        <dbReference type="Proteomes" id="UP001163823"/>
    </source>
</evidence>
<evidence type="ECO:0000256" key="1">
    <source>
        <dbReference type="SAM" id="MobiDB-lite"/>
    </source>
</evidence>
<gene>
    <name evidence="3" type="ORF">O6P43_031863</name>
</gene>
<dbReference type="EMBL" id="JARAOO010000013">
    <property type="protein sequence ID" value="KAJ7947007.1"/>
    <property type="molecule type" value="Genomic_DNA"/>
</dbReference>
<feature type="transmembrane region" description="Helical" evidence="2">
    <location>
        <begin position="438"/>
        <end position="458"/>
    </location>
</feature>
<keyword evidence="2" id="KW-1133">Transmembrane helix</keyword>
<keyword evidence="4" id="KW-1185">Reference proteome</keyword>
<keyword evidence="2" id="KW-0472">Membrane</keyword>
<accession>A0AAD7P9E6</accession>
<evidence type="ECO:0000256" key="2">
    <source>
        <dbReference type="SAM" id="Phobius"/>
    </source>
</evidence>
<keyword evidence="2" id="KW-0812">Transmembrane</keyword>
<feature type="region of interest" description="Disordered" evidence="1">
    <location>
        <begin position="141"/>
        <end position="165"/>
    </location>
</feature>
<feature type="region of interest" description="Disordered" evidence="1">
    <location>
        <begin position="1"/>
        <end position="27"/>
    </location>
</feature>
<reference evidence="3" key="1">
    <citation type="journal article" date="2023" name="Science">
        <title>Elucidation of the pathway for biosynthesis of saponin adjuvants from the soapbark tree.</title>
        <authorList>
            <person name="Reed J."/>
            <person name="Orme A."/>
            <person name="El-Demerdash A."/>
            <person name="Owen C."/>
            <person name="Martin L.B.B."/>
            <person name="Misra R.C."/>
            <person name="Kikuchi S."/>
            <person name="Rejzek M."/>
            <person name="Martin A.C."/>
            <person name="Harkess A."/>
            <person name="Leebens-Mack J."/>
            <person name="Louveau T."/>
            <person name="Stephenson M.J."/>
            <person name="Osbourn A."/>
        </authorList>
    </citation>
    <scope>NUCLEOTIDE SEQUENCE</scope>
    <source>
        <strain evidence="3">S10</strain>
    </source>
</reference>
<organism evidence="3 4">
    <name type="scientific">Quillaja saponaria</name>
    <name type="common">Soap bark tree</name>
    <dbReference type="NCBI Taxonomy" id="32244"/>
    <lineage>
        <taxon>Eukaryota</taxon>
        <taxon>Viridiplantae</taxon>
        <taxon>Streptophyta</taxon>
        <taxon>Embryophyta</taxon>
        <taxon>Tracheophyta</taxon>
        <taxon>Spermatophyta</taxon>
        <taxon>Magnoliopsida</taxon>
        <taxon>eudicotyledons</taxon>
        <taxon>Gunneridae</taxon>
        <taxon>Pentapetalae</taxon>
        <taxon>rosids</taxon>
        <taxon>fabids</taxon>
        <taxon>Fabales</taxon>
        <taxon>Quillajaceae</taxon>
        <taxon>Quillaja</taxon>
    </lineage>
</organism>
<name>A0AAD7P9E6_QUISA</name>
<comment type="caution">
    <text evidence="3">The sequence shown here is derived from an EMBL/GenBank/DDBJ whole genome shotgun (WGS) entry which is preliminary data.</text>
</comment>
<protein>
    <submittedName>
        <fullName evidence="3">Protein FRIGIDA-ESSENTIAL 1-like isoform X1</fullName>
    </submittedName>
</protein>
<dbReference type="KEGG" id="qsa:O6P43_031863"/>
<dbReference type="AlphaFoldDB" id="A0AAD7P9E6"/>
<feature type="compositionally biased region" description="Basic and acidic residues" evidence="1">
    <location>
        <begin position="1"/>
        <end position="21"/>
    </location>
</feature>